<feature type="transmembrane region" description="Helical" evidence="7">
    <location>
        <begin position="112"/>
        <end position="134"/>
    </location>
</feature>
<keyword evidence="10" id="KW-1185">Reference proteome</keyword>
<dbReference type="RefSeq" id="WP_111256023.1">
    <property type="nucleotide sequence ID" value="NZ_POTW01000043.1"/>
</dbReference>
<dbReference type="GO" id="GO:0005524">
    <property type="term" value="F:ATP binding"/>
    <property type="evidence" value="ECO:0007669"/>
    <property type="project" value="UniProtKB-KW"/>
</dbReference>
<name>A0A2W2B7W2_9ACTN</name>
<evidence type="ECO:0000256" key="2">
    <source>
        <dbReference type="ARBA" id="ARBA00022448"/>
    </source>
</evidence>
<proteinExistence type="inferred from homology"/>
<evidence type="ECO:0000256" key="3">
    <source>
        <dbReference type="ARBA" id="ARBA00022475"/>
    </source>
</evidence>
<evidence type="ECO:0000256" key="5">
    <source>
        <dbReference type="ARBA" id="ARBA00022989"/>
    </source>
</evidence>
<reference evidence="9 10" key="1">
    <citation type="submission" date="2018-01" db="EMBL/GenBank/DDBJ databases">
        <title>Draft genome sequence of Jiangella sp. GTF31.</title>
        <authorList>
            <person name="Sahin N."/>
            <person name="Ay H."/>
            <person name="Saygin H."/>
        </authorList>
    </citation>
    <scope>NUCLEOTIDE SEQUENCE [LARGE SCALE GENOMIC DNA]</scope>
    <source>
        <strain evidence="9 10">GTF31</strain>
    </source>
</reference>
<dbReference type="InterPro" id="IPR035906">
    <property type="entry name" value="MetI-like_sf"/>
</dbReference>
<keyword evidence="5 7" id="KW-1133">Transmembrane helix</keyword>
<keyword evidence="2 7" id="KW-0813">Transport</keyword>
<dbReference type="GO" id="GO:0005886">
    <property type="term" value="C:plasma membrane"/>
    <property type="evidence" value="ECO:0007669"/>
    <property type="project" value="UniProtKB-SubCell"/>
</dbReference>
<comment type="caution">
    <text evidence="9">The sequence shown here is derived from an EMBL/GenBank/DDBJ whole genome shotgun (WGS) entry which is preliminary data.</text>
</comment>
<dbReference type="AlphaFoldDB" id="A0A2W2B7W2"/>
<dbReference type="PANTHER" id="PTHR43744">
    <property type="entry name" value="ABC TRANSPORTER PERMEASE PROTEIN MG189-RELATED-RELATED"/>
    <property type="match status" value="1"/>
</dbReference>
<accession>A0A2W2B7W2</accession>
<comment type="similarity">
    <text evidence="7">Belongs to the binding-protein-dependent transport system permease family.</text>
</comment>
<dbReference type="Proteomes" id="UP000248764">
    <property type="component" value="Unassembled WGS sequence"/>
</dbReference>
<evidence type="ECO:0000256" key="6">
    <source>
        <dbReference type="ARBA" id="ARBA00023136"/>
    </source>
</evidence>
<feature type="transmembrane region" description="Helical" evidence="7">
    <location>
        <begin position="79"/>
        <end position="100"/>
    </location>
</feature>
<evidence type="ECO:0000256" key="7">
    <source>
        <dbReference type="RuleBase" id="RU363032"/>
    </source>
</evidence>
<organism evidence="9 10">
    <name type="scientific">Jiangella anatolica</name>
    <dbReference type="NCBI Taxonomy" id="2670374"/>
    <lineage>
        <taxon>Bacteria</taxon>
        <taxon>Bacillati</taxon>
        <taxon>Actinomycetota</taxon>
        <taxon>Actinomycetes</taxon>
        <taxon>Jiangellales</taxon>
        <taxon>Jiangellaceae</taxon>
        <taxon>Jiangella</taxon>
    </lineage>
</organism>
<comment type="subcellular location">
    <subcellularLocation>
        <location evidence="1 7">Cell membrane</location>
        <topology evidence="1 7">Multi-pass membrane protein</topology>
    </subcellularLocation>
</comment>
<feature type="domain" description="ABC transmembrane type-1" evidence="8">
    <location>
        <begin position="75"/>
        <end position="268"/>
    </location>
</feature>
<dbReference type="InterPro" id="IPR000515">
    <property type="entry name" value="MetI-like"/>
</dbReference>
<keyword evidence="3" id="KW-1003">Cell membrane</keyword>
<gene>
    <name evidence="9" type="ORF">C1I92_17940</name>
</gene>
<dbReference type="PROSITE" id="PS50928">
    <property type="entry name" value="ABC_TM1"/>
    <property type="match status" value="1"/>
</dbReference>
<keyword evidence="9" id="KW-0547">Nucleotide-binding</keyword>
<feature type="transmembrane region" description="Helical" evidence="7">
    <location>
        <begin position="249"/>
        <end position="268"/>
    </location>
</feature>
<dbReference type="EMBL" id="POTW01000043">
    <property type="protein sequence ID" value="PZF82182.1"/>
    <property type="molecule type" value="Genomic_DNA"/>
</dbReference>
<evidence type="ECO:0000256" key="1">
    <source>
        <dbReference type="ARBA" id="ARBA00004651"/>
    </source>
</evidence>
<dbReference type="SUPFAM" id="SSF161098">
    <property type="entry name" value="MetI-like"/>
    <property type="match status" value="1"/>
</dbReference>
<dbReference type="Gene3D" id="1.10.3720.10">
    <property type="entry name" value="MetI-like"/>
    <property type="match status" value="1"/>
</dbReference>
<dbReference type="PANTHER" id="PTHR43744:SF12">
    <property type="entry name" value="ABC TRANSPORTER PERMEASE PROTEIN MG189-RELATED"/>
    <property type="match status" value="1"/>
</dbReference>
<dbReference type="CDD" id="cd06261">
    <property type="entry name" value="TM_PBP2"/>
    <property type="match status" value="1"/>
</dbReference>
<evidence type="ECO:0000313" key="9">
    <source>
        <dbReference type="EMBL" id="PZF82182.1"/>
    </source>
</evidence>
<feature type="transmembrane region" description="Helical" evidence="7">
    <location>
        <begin position="188"/>
        <end position="210"/>
    </location>
</feature>
<keyword evidence="4 7" id="KW-0812">Transmembrane</keyword>
<protein>
    <submittedName>
        <fullName evidence="9">Sugar ABC transporter ATP-binding protein</fullName>
    </submittedName>
</protein>
<dbReference type="Pfam" id="PF00528">
    <property type="entry name" value="BPD_transp_1"/>
    <property type="match status" value="1"/>
</dbReference>
<evidence type="ECO:0000256" key="4">
    <source>
        <dbReference type="ARBA" id="ARBA00022692"/>
    </source>
</evidence>
<feature type="transmembrane region" description="Helical" evidence="7">
    <location>
        <begin position="146"/>
        <end position="167"/>
    </location>
</feature>
<keyword evidence="9" id="KW-0067">ATP-binding</keyword>
<evidence type="ECO:0000313" key="10">
    <source>
        <dbReference type="Proteomes" id="UP000248764"/>
    </source>
</evidence>
<feature type="transmembrane region" description="Helical" evidence="7">
    <location>
        <begin position="14"/>
        <end position="35"/>
    </location>
</feature>
<dbReference type="GO" id="GO:0055085">
    <property type="term" value="P:transmembrane transport"/>
    <property type="evidence" value="ECO:0007669"/>
    <property type="project" value="InterPro"/>
</dbReference>
<evidence type="ECO:0000259" key="8">
    <source>
        <dbReference type="PROSITE" id="PS50928"/>
    </source>
</evidence>
<keyword evidence="6 7" id="KW-0472">Membrane</keyword>
<sequence>MSRSRVLQALASRAGLYVVLLLASALFVLPGLWMVTASLNSNDAVFSYPPRFFPVQWNWENYRTVFEVQPFARQYFNSLYIAVLATAGTVLVSTMAGYALARFRFRGRNGIFLLLISGILIPDEVTVVPLYRIVNSLGLIDTHWPLIVLPIFSGGGVIATFVMRQAFLSLPKEMEDAARLDGLGRWGTYWRVAVPLVRPTVAVVVILSVYNSWNMFLEPLIFLRTPENFTLPLVLTDIEDAYGTQLWNVQMAATTLSILAVLVVFVAAQRHVIAGLTAGSVKG</sequence>